<dbReference type="InterPro" id="IPR032566">
    <property type="entry name" value="Znf-C2HE"/>
</dbReference>
<dbReference type="Pfam" id="PF11969">
    <property type="entry name" value="DcpS_C"/>
    <property type="match status" value="1"/>
</dbReference>
<evidence type="ECO:0000313" key="3">
    <source>
        <dbReference type="EMBL" id="KAF5391469.1"/>
    </source>
</evidence>
<feature type="region of interest" description="Disordered" evidence="1">
    <location>
        <begin position="220"/>
        <end position="248"/>
    </location>
</feature>
<keyword evidence="4" id="KW-1185">Reference proteome</keyword>
<dbReference type="Gene3D" id="3.30.428.10">
    <property type="entry name" value="HIT-like"/>
    <property type="match status" value="1"/>
</dbReference>
<dbReference type="PANTHER" id="PTHR12486">
    <property type="entry name" value="APRATAXIN-RELATED"/>
    <property type="match status" value="1"/>
</dbReference>
<dbReference type="GO" id="GO:0003725">
    <property type="term" value="F:double-stranded RNA binding"/>
    <property type="evidence" value="ECO:0007669"/>
    <property type="project" value="TreeGrafter"/>
</dbReference>
<feature type="compositionally biased region" description="Basic and acidic residues" evidence="1">
    <location>
        <begin position="236"/>
        <end position="248"/>
    </location>
</feature>
<dbReference type="GO" id="GO:0000012">
    <property type="term" value="P:single strand break repair"/>
    <property type="evidence" value="ECO:0007669"/>
    <property type="project" value="TreeGrafter"/>
</dbReference>
<evidence type="ECO:0000259" key="2">
    <source>
        <dbReference type="Pfam" id="PF16278"/>
    </source>
</evidence>
<feature type="domain" description="Aprataxin C2HE/C2H2/C2HC zinc finger" evidence="2">
    <location>
        <begin position="147"/>
        <end position="211"/>
    </location>
</feature>
<proteinExistence type="predicted"/>
<dbReference type="InterPro" id="IPR036265">
    <property type="entry name" value="HIT-like_sf"/>
</dbReference>
<accession>A0A8H5HXK6</accession>
<evidence type="ECO:0000256" key="1">
    <source>
        <dbReference type="SAM" id="MobiDB-lite"/>
    </source>
</evidence>
<dbReference type="OrthoDB" id="3512845at2759"/>
<dbReference type="AlphaFoldDB" id="A0A8H5HXK6"/>
<dbReference type="EMBL" id="JAACJN010000010">
    <property type="protein sequence ID" value="KAF5391469.1"/>
    <property type="molecule type" value="Genomic_DNA"/>
</dbReference>
<dbReference type="GO" id="GO:0005634">
    <property type="term" value="C:nucleus"/>
    <property type="evidence" value="ECO:0007669"/>
    <property type="project" value="TreeGrafter"/>
</dbReference>
<dbReference type="GO" id="GO:1990165">
    <property type="term" value="F:single-strand break-containing DNA binding"/>
    <property type="evidence" value="ECO:0007669"/>
    <property type="project" value="TreeGrafter"/>
</dbReference>
<protein>
    <recommendedName>
        <fullName evidence="2">Aprataxin C2HE/C2H2/C2HC zinc finger domain-containing protein</fullName>
    </recommendedName>
</protein>
<name>A0A8H5HXK6_9AGAR</name>
<evidence type="ECO:0000313" key="4">
    <source>
        <dbReference type="Proteomes" id="UP000518752"/>
    </source>
</evidence>
<dbReference type="GO" id="GO:0033699">
    <property type="term" value="F:DNA 5'-adenosine monophosphate hydrolase activity"/>
    <property type="evidence" value="ECO:0007669"/>
    <property type="project" value="TreeGrafter"/>
</dbReference>
<dbReference type="PANTHER" id="PTHR12486:SF4">
    <property type="entry name" value="APRATAXIN"/>
    <property type="match status" value="1"/>
</dbReference>
<reference evidence="3 4" key="1">
    <citation type="journal article" date="2020" name="ISME J.">
        <title>Uncovering the hidden diversity of litter-decomposition mechanisms in mushroom-forming fungi.</title>
        <authorList>
            <person name="Floudas D."/>
            <person name="Bentzer J."/>
            <person name="Ahren D."/>
            <person name="Johansson T."/>
            <person name="Persson P."/>
            <person name="Tunlid A."/>
        </authorList>
    </citation>
    <scope>NUCLEOTIDE SEQUENCE [LARGE SCALE GENOMIC DNA]</scope>
    <source>
        <strain evidence="3 4">CBS 406.79</strain>
    </source>
</reference>
<comment type="caution">
    <text evidence="3">The sequence shown here is derived from an EMBL/GenBank/DDBJ whole genome shotgun (WGS) entry which is preliminary data.</text>
</comment>
<dbReference type="SUPFAM" id="SSF54197">
    <property type="entry name" value="HIT-like"/>
    <property type="match status" value="1"/>
</dbReference>
<dbReference type="Proteomes" id="UP000518752">
    <property type="component" value="Unassembled WGS sequence"/>
</dbReference>
<dbReference type="GO" id="GO:0030983">
    <property type="term" value="F:mismatched DNA binding"/>
    <property type="evidence" value="ECO:0007669"/>
    <property type="project" value="TreeGrafter"/>
</dbReference>
<gene>
    <name evidence="3" type="ORF">D9757_002034</name>
</gene>
<sequence length="248" mass="28922">MSNLYLLRTYATKSPSALPPSILFASSSFTLTIYDAFPKSIFHFLVLPRVQPESSIGLSELDSLKTLLACKKENARSLLIKMAEDAKEIKTQIEEEMMKRYNFMWPVWIGFHGAPSMHHLHLHVLSSDLCSPRLKNKKHYNSFHPKLGFFLHIDEVLSWFDGEASYYSEMSKLDVKAYESLLKEDLVCWRCESTMKNIPTLKSHLQEEWDKVFRREKARAERKRKMEEQDTGETGEAEHREKKSKSEN</sequence>
<dbReference type="GO" id="GO:0003697">
    <property type="term" value="F:single-stranded DNA binding"/>
    <property type="evidence" value="ECO:0007669"/>
    <property type="project" value="TreeGrafter"/>
</dbReference>
<dbReference type="Pfam" id="PF16278">
    <property type="entry name" value="zf-C2HE"/>
    <property type="match status" value="1"/>
</dbReference>
<organism evidence="3 4">
    <name type="scientific">Collybiopsis confluens</name>
    <dbReference type="NCBI Taxonomy" id="2823264"/>
    <lineage>
        <taxon>Eukaryota</taxon>
        <taxon>Fungi</taxon>
        <taxon>Dikarya</taxon>
        <taxon>Basidiomycota</taxon>
        <taxon>Agaricomycotina</taxon>
        <taxon>Agaricomycetes</taxon>
        <taxon>Agaricomycetidae</taxon>
        <taxon>Agaricales</taxon>
        <taxon>Marasmiineae</taxon>
        <taxon>Omphalotaceae</taxon>
        <taxon>Collybiopsis</taxon>
    </lineage>
</organism>